<dbReference type="Proteomes" id="UP000824469">
    <property type="component" value="Unassembled WGS sequence"/>
</dbReference>
<evidence type="ECO:0000313" key="3">
    <source>
        <dbReference type="Proteomes" id="UP000824469"/>
    </source>
</evidence>
<accession>A0AA38F9K2</accession>
<sequence length="68" mass="7740">MSAVLVDWTYWGTRLKGAFTAGIRYKGADVRGWAKVTVCWKLEERPPRGRERSRSQLTIREGVGSLKT</sequence>
<proteinExistence type="predicted"/>
<feature type="region of interest" description="Disordered" evidence="1">
    <location>
        <begin position="48"/>
        <end position="68"/>
    </location>
</feature>
<dbReference type="EMBL" id="JAHRHJ020001755">
    <property type="protein sequence ID" value="KAH9293067.1"/>
    <property type="molecule type" value="Genomic_DNA"/>
</dbReference>
<evidence type="ECO:0000313" key="2">
    <source>
        <dbReference type="EMBL" id="KAH9293067.1"/>
    </source>
</evidence>
<gene>
    <name evidence="2" type="ORF">KI387_041729</name>
</gene>
<reference evidence="2 3" key="1">
    <citation type="journal article" date="2021" name="Nat. Plants">
        <title>The Taxus genome provides insights into paclitaxel biosynthesis.</title>
        <authorList>
            <person name="Xiong X."/>
            <person name="Gou J."/>
            <person name="Liao Q."/>
            <person name="Li Y."/>
            <person name="Zhou Q."/>
            <person name="Bi G."/>
            <person name="Li C."/>
            <person name="Du R."/>
            <person name="Wang X."/>
            <person name="Sun T."/>
            <person name="Guo L."/>
            <person name="Liang H."/>
            <person name="Lu P."/>
            <person name="Wu Y."/>
            <person name="Zhang Z."/>
            <person name="Ro D.K."/>
            <person name="Shang Y."/>
            <person name="Huang S."/>
            <person name="Yan J."/>
        </authorList>
    </citation>
    <scope>NUCLEOTIDE SEQUENCE [LARGE SCALE GENOMIC DNA]</scope>
    <source>
        <strain evidence="2">Ta-2019</strain>
    </source>
</reference>
<feature type="non-terminal residue" evidence="2">
    <location>
        <position position="68"/>
    </location>
</feature>
<dbReference type="AlphaFoldDB" id="A0AA38F9K2"/>
<evidence type="ECO:0000256" key="1">
    <source>
        <dbReference type="SAM" id="MobiDB-lite"/>
    </source>
</evidence>
<organism evidence="2 3">
    <name type="scientific">Taxus chinensis</name>
    <name type="common">Chinese yew</name>
    <name type="synonym">Taxus wallichiana var. chinensis</name>
    <dbReference type="NCBI Taxonomy" id="29808"/>
    <lineage>
        <taxon>Eukaryota</taxon>
        <taxon>Viridiplantae</taxon>
        <taxon>Streptophyta</taxon>
        <taxon>Embryophyta</taxon>
        <taxon>Tracheophyta</taxon>
        <taxon>Spermatophyta</taxon>
        <taxon>Pinopsida</taxon>
        <taxon>Pinidae</taxon>
        <taxon>Conifers II</taxon>
        <taxon>Cupressales</taxon>
        <taxon>Taxaceae</taxon>
        <taxon>Taxus</taxon>
    </lineage>
</organism>
<comment type="caution">
    <text evidence="2">The sequence shown here is derived from an EMBL/GenBank/DDBJ whole genome shotgun (WGS) entry which is preliminary data.</text>
</comment>
<protein>
    <submittedName>
        <fullName evidence="2">Uncharacterized protein</fullName>
    </submittedName>
</protein>
<keyword evidence="3" id="KW-1185">Reference proteome</keyword>
<name>A0AA38F9K2_TAXCH</name>